<dbReference type="SUPFAM" id="SSF52058">
    <property type="entry name" value="L domain-like"/>
    <property type="match status" value="1"/>
</dbReference>
<dbReference type="Gene3D" id="1.10.10.10">
    <property type="entry name" value="Winged helix-like DNA-binding domain superfamily/Winged helix DNA-binding domain"/>
    <property type="match status" value="1"/>
</dbReference>
<feature type="domain" description="NB-ARC" evidence="4">
    <location>
        <begin position="219"/>
        <end position="376"/>
    </location>
</feature>
<accession>A0A2I0BDM9</accession>
<dbReference type="InterPro" id="IPR055414">
    <property type="entry name" value="LRR_R13L4/SHOC2-like"/>
</dbReference>
<evidence type="ECO:0000313" key="6">
    <source>
        <dbReference type="EMBL" id="PKA65894.1"/>
    </source>
</evidence>
<evidence type="ECO:0000256" key="2">
    <source>
        <dbReference type="ARBA" id="ARBA00022821"/>
    </source>
</evidence>
<dbReference type="PANTHER" id="PTHR36766:SF70">
    <property type="entry name" value="DISEASE RESISTANCE PROTEIN RGA4"/>
    <property type="match status" value="1"/>
</dbReference>
<dbReference type="Pfam" id="PF00931">
    <property type="entry name" value="NB-ARC"/>
    <property type="match status" value="1"/>
</dbReference>
<proteinExistence type="predicted"/>
<dbReference type="InterPro" id="IPR027417">
    <property type="entry name" value="P-loop_NTPase"/>
</dbReference>
<protein>
    <submittedName>
        <fullName evidence="6">Disease resistance RPP13-like protein 1</fullName>
    </submittedName>
</protein>
<dbReference type="GO" id="GO:0043531">
    <property type="term" value="F:ADP binding"/>
    <property type="evidence" value="ECO:0007669"/>
    <property type="project" value="InterPro"/>
</dbReference>
<feature type="coiled-coil region" evidence="3">
    <location>
        <begin position="137"/>
        <end position="164"/>
    </location>
</feature>
<dbReference type="GO" id="GO:0006952">
    <property type="term" value="P:defense response"/>
    <property type="evidence" value="ECO:0007669"/>
    <property type="project" value="UniProtKB-KW"/>
</dbReference>
<sequence length="1016" mass="115479">MFEVLAAQLFAAVRDALEAEAALQKEAKLHSAEELQGTLEVLRNKVYGIRMATFVRNPDIRYRIQLLQDIIYDAEDLLQESQHRNAQLTRLSVDHLRPHGDAHVNWLDGRLLLAFVTRPYQYFFRNVFSNHVIALKLRGLNSRLKALKDQKSELDLNISAAESDDAAAAAVPAGGSKEVYYGGVMRATAAHTDDIVGKKLHSDASFLHAMLTHKSKRDDKENLRIYAIVGPGGIGKTTLANLIVHKCKDDSFVHAWITVSRKFDKFGILKRIMVSLKAENGRWKAGGDLTLLEKDVRDAVKGKKLLVVLDDVWEAMELWNFWLCFLIKSSCSPGSRVVVTTRNWDVADQMLAVYTHPVQPLAKEESWHLLCRYTGASAMETKQIMEDLKPTGLEILQRCYGNPMAIITVGGLLSLQEKRLDAWELFLDKCIQFESRLDLPVGIQRHLYAAFDDLPSSILKQSFVYCSLFPDDHEIPCSDLFELWVAEGFARDEEEAKRWFVLLTQRNMLVPWLKPDFTRMCKIDGLSSSIGGYLMMHSSGLVLDQADRRGRLYTTKTTLRRLSLVNGTAKDVDFLKRQASLRTLLLFNHRQGFPLHRVKLLDKLSCIRVLSLREALTDEMPDSLGSLFRLRYLDLSGNKEMKKLPESIGELSNLQVLRLQACEKLQQLPQSFLKLSQLEYFDAQGTALRGLPSKIGENMSKLRKITPFRLHLGEMATVKDLKQLAELRTLGIEIVGNSVGTQEAITADLINKKRLRELKLTWVGNEAAGDQQVVDELHPSPSIEDLRIRHYHWRSLPNWLELLPNLRMLYLEGCNNFTEMPSSLCRLQNLEHLQFKGASAVRSIGPEFFGDDGSGFPKLKVLRFNDMSNWESWEMKQSSPCALMPCLQILGIYRCPNLKSLPEGLLEGLRFLRHLRIVEASKLELLAVENLSALESLVVLGKNDKLQRVSNLTGLRCLAVPYCLKLRIAAEESFDALEAAKVYKKNNFLPDWLKELSESTDLQKLKPFVINRYYVY</sequence>
<feature type="domain" description="Disease resistance R13L4/SHOC-2-like LRR" evidence="5">
    <location>
        <begin position="599"/>
        <end position="871"/>
    </location>
</feature>
<evidence type="ECO:0000259" key="5">
    <source>
        <dbReference type="Pfam" id="PF23598"/>
    </source>
</evidence>
<dbReference type="SUPFAM" id="SSF52540">
    <property type="entry name" value="P-loop containing nucleoside triphosphate hydrolases"/>
    <property type="match status" value="1"/>
</dbReference>
<dbReference type="PRINTS" id="PR00364">
    <property type="entry name" value="DISEASERSIST"/>
</dbReference>
<gene>
    <name evidence="6" type="primary">RPPL1</name>
    <name evidence="6" type="ORF">AXF42_Ash010303</name>
</gene>
<dbReference type="Pfam" id="PF23598">
    <property type="entry name" value="LRR_14"/>
    <property type="match status" value="1"/>
</dbReference>
<name>A0A2I0BDM9_9ASPA</name>
<dbReference type="InterPro" id="IPR036388">
    <property type="entry name" value="WH-like_DNA-bd_sf"/>
</dbReference>
<dbReference type="Gene3D" id="1.10.8.430">
    <property type="entry name" value="Helical domain of apoptotic protease-activating factors"/>
    <property type="match status" value="1"/>
</dbReference>
<keyword evidence="7" id="KW-1185">Reference proteome</keyword>
<keyword evidence="2" id="KW-0611">Plant defense</keyword>
<dbReference type="EMBL" id="KZ451888">
    <property type="protein sequence ID" value="PKA65894.1"/>
    <property type="molecule type" value="Genomic_DNA"/>
</dbReference>
<dbReference type="PANTHER" id="PTHR36766">
    <property type="entry name" value="PLANT BROAD-SPECTRUM MILDEW RESISTANCE PROTEIN RPW8"/>
    <property type="match status" value="1"/>
</dbReference>
<evidence type="ECO:0000259" key="4">
    <source>
        <dbReference type="Pfam" id="PF00931"/>
    </source>
</evidence>
<dbReference type="STRING" id="1088818.A0A2I0BDM9"/>
<dbReference type="Gene3D" id="3.40.50.300">
    <property type="entry name" value="P-loop containing nucleotide triphosphate hydrolases"/>
    <property type="match status" value="1"/>
</dbReference>
<dbReference type="InterPro" id="IPR002182">
    <property type="entry name" value="NB-ARC"/>
</dbReference>
<keyword evidence="1" id="KW-0677">Repeat</keyword>
<dbReference type="InterPro" id="IPR032675">
    <property type="entry name" value="LRR_dom_sf"/>
</dbReference>
<evidence type="ECO:0000256" key="3">
    <source>
        <dbReference type="SAM" id="Coils"/>
    </source>
</evidence>
<evidence type="ECO:0000313" key="7">
    <source>
        <dbReference type="Proteomes" id="UP000236161"/>
    </source>
</evidence>
<dbReference type="Gene3D" id="3.80.10.10">
    <property type="entry name" value="Ribonuclease Inhibitor"/>
    <property type="match status" value="2"/>
</dbReference>
<keyword evidence="3" id="KW-0175">Coiled coil</keyword>
<dbReference type="AlphaFoldDB" id="A0A2I0BDM9"/>
<dbReference type="InterPro" id="IPR042197">
    <property type="entry name" value="Apaf_helical"/>
</dbReference>
<dbReference type="OrthoDB" id="762143at2759"/>
<organism evidence="6 7">
    <name type="scientific">Apostasia shenzhenica</name>
    <dbReference type="NCBI Taxonomy" id="1088818"/>
    <lineage>
        <taxon>Eukaryota</taxon>
        <taxon>Viridiplantae</taxon>
        <taxon>Streptophyta</taxon>
        <taxon>Embryophyta</taxon>
        <taxon>Tracheophyta</taxon>
        <taxon>Spermatophyta</taxon>
        <taxon>Magnoliopsida</taxon>
        <taxon>Liliopsida</taxon>
        <taxon>Asparagales</taxon>
        <taxon>Orchidaceae</taxon>
        <taxon>Apostasioideae</taxon>
        <taxon>Apostasia</taxon>
    </lineage>
</organism>
<reference evidence="6 7" key="1">
    <citation type="journal article" date="2017" name="Nature">
        <title>The Apostasia genome and the evolution of orchids.</title>
        <authorList>
            <person name="Zhang G.Q."/>
            <person name="Liu K.W."/>
            <person name="Li Z."/>
            <person name="Lohaus R."/>
            <person name="Hsiao Y.Y."/>
            <person name="Niu S.C."/>
            <person name="Wang J.Y."/>
            <person name="Lin Y.C."/>
            <person name="Xu Q."/>
            <person name="Chen L.J."/>
            <person name="Yoshida K."/>
            <person name="Fujiwara S."/>
            <person name="Wang Z.W."/>
            <person name="Zhang Y.Q."/>
            <person name="Mitsuda N."/>
            <person name="Wang M."/>
            <person name="Liu G.H."/>
            <person name="Pecoraro L."/>
            <person name="Huang H.X."/>
            <person name="Xiao X.J."/>
            <person name="Lin M."/>
            <person name="Wu X.Y."/>
            <person name="Wu W.L."/>
            <person name="Chen Y.Y."/>
            <person name="Chang S.B."/>
            <person name="Sakamoto S."/>
            <person name="Ohme-Takagi M."/>
            <person name="Yagi M."/>
            <person name="Zeng S.J."/>
            <person name="Shen C.Y."/>
            <person name="Yeh C.M."/>
            <person name="Luo Y.B."/>
            <person name="Tsai W.C."/>
            <person name="Van de Peer Y."/>
            <person name="Liu Z.J."/>
        </authorList>
    </citation>
    <scope>NUCLEOTIDE SEQUENCE [LARGE SCALE GENOMIC DNA]</scope>
    <source>
        <strain evidence="7">cv. Shenzhen</strain>
        <tissue evidence="6">Stem</tissue>
    </source>
</reference>
<dbReference type="Proteomes" id="UP000236161">
    <property type="component" value="Unassembled WGS sequence"/>
</dbReference>
<evidence type="ECO:0000256" key="1">
    <source>
        <dbReference type="ARBA" id="ARBA00022737"/>
    </source>
</evidence>